<dbReference type="SMART" id="SM00836">
    <property type="entry name" value="DALR_1"/>
    <property type="match status" value="1"/>
</dbReference>
<evidence type="ECO:0000256" key="7">
    <source>
        <dbReference type="ARBA" id="ARBA00022840"/>
    </source>
</evidence>
<dbReference type="EMBL" id="CP031769">
    <property type="protein sequence ID" value="AXR08319.1"/>
    <property type="molecule type" value="Genomic_DNA"/>
</dbReference>
<reference evidence="13 14" key="1">
    <citation type="submission" date="2018-08" db="EMBL/GenBank/DDBJ databases">
        <title>Salinimonas sediminis sp. nov., a piezophilic bacterium isolated from a deep-sea sediment sample from the New Britain Trench.</title>
        <authorList>
            <person name="Cao J."/>
        </authorList>
    </citation>
    <scope>NUCLEOTIDE SEQUENCE [LARGE SCALE GENOMIC DNA]</scope>
    <source>
        <strain evidence="13 14">N102</strain>
    </source>
</reference>
<keyword evidence="8 11" id="KW-0648">Protein biosynthesis</keyword>
<evidence type="ECO:0000256" key="8">
    <source>
        <dbReference type="ARBA" id="ARBA00022917"/>
    </source>
</evidence>
<comment type="subunit">
    <text evidence="3 11">Tetramer of two alpha and two beta subunits.</text>
</comment>
<comment type="similarity">
    <text evidence="2 11">Belongs to the class-II aminoacyl-tRNA synthetase family.</text>
</comment>
<dbReference type="SUPFAM" id="SSF109604">
    <property type="entry name" value="HD-domain/PDEase-like"/>
    <property type="match status" value="1"/>
</dbReference>
<dbReference type="OrthoDB" id="9775440at2"/>
<proteinExistence type="inferred from homology"/>
<keyword evidence="14" id="KW-1185">Reference proteome</keyword>
<dbReference type="InterPro" id="IPR015944">
    <property type="entry name" value="Gly-tRNA-synth_bsu"/>
</dbReference>
<dbReference type="InterPro" id="IPR009080">
    <property type="entry name" value="tRNAsynth_Ia_anticodon-bd"/>
</dbReference>
<dbReference type="Gene3D" id="1.10.730.10">
    <property type="entry name" value="Isoleucyl-tRNA Synthetase, Domain 1"/>
    <property type="match status" value="1"/>
</dbReference>
<gene>
    <name evidence="11" type="primary">glyS</name>
    <name evidence="13" type="ORF">D0Y50_19365</name>
</gene>
<dbReference type="PRINTS" id="PR01045">
    <property type="entry name" value="TRNASYNTHGB"/>
</dbReference>
<evidence type="ECO:0000313" key="13">
    <source>
        <dbReference type="EMBL" id="AXR08319.1"/>
    </source>
</evidence>
<evidence type="ECO:0000256" key="4">
    <source>
        <dbReference type="ARBA" id="ARBA00022490"/>
    </source>
</evidence>
<dbReference type="EC" id="6.1.1.14" evidence="11"/>
<evidence type="ECO:0000256" key="2">
    <source>
        <dbReference type="ARBA" id="ARBA00008226"/>
    </source>
</evidence>
<dbReference type="GO" id="GO:0006426">
    <property type="term" value="P:glycyl-tRNA aminoacylation"/>
    <property type="evidence" value="ECO:0007669"/>
    <property type="project" value="UniProtKB-UniRule"/>
</dbReference>
<dbReference type="GO" id="GO:0005524">
    <property type="term" value="F:ATP binding"/>
    <property type="evidence" value="ECO:0007669"/>
    <property type="project" value="UniProtKB-UniRule"/>
</dbReference>
<keyword evidence="4 11" id="KW-0963">Cytoplasm</keyword>
<dbReference type="Pfam" id="PF02092">
    <property type="entry name" value="tRNA_synt_2f"/>
    <property type="match status" value="1"/>
</dbReference>
<evidence type="ECO:0000256" key="9">
    <source>
        <dbReference type="ARBA" id="ARBA00023146"/>
    </source>
</evidence>
<dbReference type="InterPro" id="IPR008909">
    <property type="entry name" value="DALR_anticod-bd"/>
</dbReference>
<dbReference type="NCBIfam" id="TIGR00211">
    <property type="entry name" value="glyS"/>
    <property type="match status" value="1"/>
</dbReference>
<dbReference type="PROSITE" id="PS50861">
    <property type="entry name" value="AA_TRNA_LIGASE_II_GLYAB"/>
    <property type="match status" value="1"/>
</dbReference>
<keyword evidence="6 11" id="KW-0547">Nucleotide-binding</keyword>
<dbReference type="PANTHER" id="PTHR30075:SF2">
    <property type="entry name" value="GLYCINE--TRNA LIGASE, CHLOROPLASTIC_MITOCHONDRIAL 2"/>
    <property type="match status" value="1"/>
</dbReference>
<evidence type="ECO:0000259" key="12">
    <source>
        <dbReference type="SMART" id="SM00836"/>
    </source>
</evidence>
<dbReference type="RefSeq" id="WP_108568614.1">
    <property type="nucleotide sequence ID" value="NZ_CP031769.1"/>
</dbReference>
<dbReference type="Pfam" id="PF05746">
    <property type="entry name" value="DALR_1"/>
    <property type="match status" value="1"/>
</dbReference>
<dbReference type="GO" id="GO:0006420">
    <property type="term" value="P:arginyl-tRNA aminoacylation"/>
    <property type="evidence" value="ECO:0007669"/>
    <property type="project" value="InterPro"/>
</dbReference>
<protein>
    <recommendedName>
        <fullName evidence="11">Glycine--tRNA ligase beta subunit</fullName>
        <ecNumber evidence="11">6.1.1.14</ecNumber>
    </recommendedName>
    <alternativeName>
        <fullName evidence="11">Glycyl-tRNA synthetase beta subunit</fullName>
        <shortName evidence="11">GlyRS</shortName>
    </alternativeName>
</protein>
<dbReference type="PANTHER" id="PTHR30075">
    <property type="entry name" value="GLYCYL-TRNA SYNTHETASE"/>
    <property type="match status" value="1"/>
</dbReference>
<dbReference type="HAMAP" id="MF_00255">
    <property type="entry name" value="Gly_tRNA_synth_beta"/>
    <property type="match status" value="1"/>
</dbReference>
<evidence type="ECO:0000256" key="6">
    <source>
        <dbReference type="ARBA" id="ARBA00022741"/>
    </source>
</evidence>
<keyword evidence="7 11" id="KW-0067">ATP-binding</keyword>
<dbReference type="SUPFAM" id="SSF47323">
    <property type="entry name" value="Anticodon-binding domain of a subclass of class I aminoacyl-tRNA synthetases"/>
    <property type="match status" value="1"/>
</dbReference>
<comment type="catalytic activity">
    <reaction evidence="10 11">
        <text>tRNA(Gly) + glycine + ATP = glycyl-tRNA(Gly) + AMP + diphosphate</text>
        <dbReference type="Rhea" id="RHEA:16013"/>
        <dbReference type="Rhea" id="RHEA-COMP:9664"/>
        <dbReference type="Rhea" id="RHEA-COMP:9683"/>
        <dbReference type="ChEBI" id="CHEBI:30616"/>
        <dbReference type="ChEBI" id="CHEBI:33019"/>
        <dbReference type="ChEBI" id="CHEBI:57305"/>
        <dbReference type="ChEBI" id="CHEBI:78442"/>
        <dbReference type="ChEBI" id="CHEBI:78522"/>
        <dbReference type="ChEBI" id="CHEBI:456215"/>
        <dbReference type="EC" id="6.1.1.14"/>
    </reaction>
</comment>
<accession>A0A346NS12</accession>
<sequence length="690" mass="75541">MHTENLLIELGTEELPPKSLKQLGQSFADNFRQALEDAQLSFDAVSWFAAPRRLAITVSALAQSQEDSVVEKRGPAVSAAFDADGEPTKAALGWARGNGIEVSDAERMVTDKGEWLLYRANVPGQPVITLLESLLNQAISRLPIAKPMRWGSYDTQFIRPVHTLTALYGAEVVPLTALGLNSGRTVLGHRFHGEGKFELVHADNYAQALKAQYVIADFDERAQAIKNELEDKASQLGLVPDYNTALLEEIAALVEWPVVLQASFDESFLAVPKEALIYTMKDDQKYVPLLNQDGSLASTFLFVSNIESHDPSLIISGNEKVIRPRLADAEFFFNTDKKKSLESRVESLSSVLFQKQLGTLKEKSARIASLAGFIAGQINADETQASRAGLLSKADLMTEMVMEFPEVQGVMGKYYALNDNEPEAIAHALYEQYLPRFAGDTLPSHPVSAAVSLADKLDTLVGIFGINQLPKGDKDPFALRRAAIGVLRIISEQQLPLDLNVLVDKAIEVYGGKLTNSQTKDQVIDFVLGRFVSLLQDQGISTDVIQAVSARRPTRPADYTARIAAVAEFKQLDEAEALAAANKRVANILAKQGIDGELAIDGTLCSEPAEQTLYNALMQVKGTVETAAAQHNYNEVLRSLASLRAPVDDFFDNVMVMAEDDKIRQNRLALLLLLRSLFLKTADISLLAKS</sequence>
<organism evidence="13 14">
    <name type="scientific">Salinimonas sediminis</name>
    <dbReference type="NCBI Taxonomy" id="2303538"/>
    <lineage>
        <taxon>Bacteria</taxon>
        <taxon>Pseudomonadati</taxon>
        <taxon>Pseudomonadota</taxon>
        <taxon>Gammaproteobacteria</taxon>
        <taxon>Alteromonadales</taxon>
        <taxon>Alteromonadaceae</taxon>
        <taxon>Alteromonas/Salinimonas group</taxon>
        <taxon>Salinimonas</taxon>
    </lineage>
</organism>
<dbReference type="GO" id="GO:0004814">
    <property type="term" value="F:arginine-tRNA ligase activity"/>
    <property type="evidence" value="ECO:0007669"/>
    <property type="project" value="InterPro"/>
</dbReference>
<dbReference type="GO" id="GO:0005829">
    <property type="term" value="C:cytosol"/>
    <property type="evidence" value="ECO:0007669"/>
    <property type="project" value="TreeGrafter"/>
</dbReference>
<dbReference type="AlphaFoldDB" id="A0A346NS12"/>
<keyword evidence="5 11" id="KW-0436">Ligase</keyword>
<keyword evidence="9 11" id="KW-0030">Aminoacyl-tRNA synthetase</keyword>
<evidence type="ECO:0000256" key="11">
    <source>
        <dbReference type="HAMAP-Rule" id="MF_00255"/>
    </source>
</evidence>
<evidence type="ECO:0000256" key="5">
    <source>
        <dbReference type="ARBA" id="ARBA00022598"/>
    </source>
</evidence>
<evidence type="ECO:0000313" key="14">
    <source>
        <dbReference type="Proteomes" id="UP000262073"/>
    </source>
</evidence>
<dbReference type="Proteomes" id="UP000262073">
    <property type="component" value="Chromosome"/>
</dbReference>
<feature type="domain" description="DALR anticodon binding" evidence="12">
    <location>
        <begin position="584"/>
        <end position="684"/>
    </location>
</feature>
<comment type="subcellular location">
    <subcellularLocation>
        <location evidence="1 11">Cytoplasm</location>
    </subcellularLocation>
</comment>
<dbReference type="GO" id="GO:0004820">
    <property type="term" value="F:glycine-tRNA ligase activity"/>
    <property type="evidence" value="ECO:0007669"/>
    <property type="project" value="UniProtKB-UniRule"/>
</dbReference>
<dbReference type="KEGG" id="salm:D0Y50_19365"/>
<dbReference type="InterPro" id="IPR006194">
    <property type="entry name" value="Gly-tRNA-synth_heterodimer"/>
</dbReference>
<name>A0A346NS12_9ALTE</name>
<evidence type="ECO:0000256" key="1">
    <source>
        <dbReference type="ARBA" id="ARBA00004496"/>
    </source>
</evidence>
<evidence type="ECO:0000256" key="10">
    <source>
        <dbReference type="ARBA" id="ARBA00047937"/>
    </source>
</evidence>
<evidence type="ECO:0000256" key="3">
    <source>
        <dbReference type="ARBA" id="ARBA00011209"/>
    </source>
</evidence>